<gene>
    <name evidence="1" type="ORF">HMPREF0650_0436</name>
</gene>
<reference evidence="1 2" key="1">
    <citation type="submission" date="2009-12" db="EMBL/GenBank/DDBJ databases">
        <title>Genome Sequence of Prevotella buccalis ATCC 35310.</title>
        <authorList>
            <person name="Durkin A.S."/>
            <person name="Madupu R."/>
            <person name="Torralba M."/>
            <person name="Methe B."/>
            <person name="Sutton G."/>
            <person name="Strausberg R.L."/>
            <person name="Nelson K.E."/>
        </authorList>
    </citation>
    <scope>NUCLEOTIDE SEQUENCE [LARGE SCALE GENOMIC DNA]</scope>
    <source>
        <strain evidence="1 2">ATCC 35310</strain>
    </source>
</reference>
<keyword evidence="2" id="KW-1185">Reference proteome</keyword>
<proteinExistence type="predicted"/>
<protein>
    <submittedName>
        <fullName evidence="1">Uncharacterized protein</fullName>
    </submittedName>
</protein>
<dbReference type="AlphaFoldDB" id="D1W5Q4"/>
<evidence type="ECO:0000313" key="1">
    <source>
        <dbReference type="EMBL" id="EFA92122.1"/>
    </source>
</evidence>
<organism evidence="1 2">
    <name type="scientific">Hoylesella buccalis ATCC 35310</name>
    <dbReference type="NCBI Taxonomy" id="679190"/>
    <lineage>
        <taxon>Bacteria</taxon>
        <taxon>Pseudomonadati</taxon>
        <taxon>Bacteroidota</taxon>
        <taxon>Bacteroidia</taxon>
        <taxon>Bacteroidales</taxon>
        <taxon>Prevotellaceae</taxon>
        <taxon>Hoylesella</taxon>
    </lineage>
</organism>
<name>D1W5Q4_9BACT</name>
<accession>D1W5Q4</accession>
<evidence type="ECO:0000313" key="2">
    <source>
        <dbReference type="Proteomes" id="UP000005283"/>
    </source>
</evidence>
<dbReference type="Proteomes" id="UP000005283">
    <property type="component" value="Unassembled WGS sequence"/>
</dbReference>
<sequence length="40" mass="4634">MGSSSYITNLDGEVMQHIEYVPYGEVFIDELELTQKLNRN</sequence>
<dbReference type="EMBL" id="ADEG01000054">
    <property type="protein sequence ID" value="EFA92122.1"/>
    <property type="molecule type" value="Genomic_DNA"/>
</dbReference>
<comment type="caution">
    <text evidence="1">The sequence shown here is derived from an EMBL/GenBank/DDBJ whole genome shotgun (WGS) entry which is preliminary data.</text>
</comment>